<dbReference type="SUPFAM" id="SSF54909">
    <property type="entry name" value="Dimeric alpha+beta barrel"/>
    <property type="match status" value="1"/>
</dbReference>
<protein>
    <recommendedName>
        <fullName evidence="3">Antibiotic biosynthesis monooxygenase</fullName>
    </recommendedName>
</protein>
<sequence>MVVRQWCARATQNGALAYREHLEGSVLPQLRALPGFAGVSLLNRPDGGEVVVTVLTRWDSMDAVAAFAAPDLETAVVEPAAAAVLLNYDAKVTHHHVMLEG</sequence>
<accession>A0A370L501</accession>
<name>A0A370L501_9HYPH</name>
<dbReference type="AlphaFoldDB" id="A0A370L501"/>
<evidence type="ECO:0008006" key="3">
    <source>
        <dbReference type="Google" id="ProtNLM"/>
    </source>
</evidence>
<organism evidence="1 2">
    <name type="scientific">Bosea caraganae</name>
    <dbReference type="NCBI Taxonomy" id="2763117"/>
    <lineage>
        <taxon>Bacteria</taxon>
        <taxon>Pseudomonadati</taxon>
        <taxon>Pseudomonadota</taxon>
        <taxon>Alphaproteobacteria</taxon>
        <taxon>Hyphomicrobiales</taxon>
        <taxon>Boseaceae</taxon>
        <taxon>Bosea</taxon>
    </lineage>
</organism>
<dbReference type="OrthoDB" id="7210869at2"/>
<reference evidence="2" key="1">
    <citation type="submission" date="2018-07" db="EMBL/GenBank/DDBJ databases">
        <authorList>
            <person name="Safronova V.I."/>
            <person name="Chirak E.R."/>
            <person name="Sazanova A.L."/>
        </authorList>
    </citation>
    <scope>NUCLEOTIDE SEQUENCE [LARGE SCALE GENOMIC DNA]</scope>
    <source>
        <strain evidence="2">RCAM04685</strain>
    </source>
</reference>
<comment type="caution">
    <text evidence="1">The sequence shown here is derived from an EMBL/GenBank/DDBJ whole genome shotgun (WGS) entry which is preliminary data.</text>
</comment>
<proteinExistence type="predicted"/>
<gene>
    <name evidence="1" type="ORF">DWE98_14520</name>
</gene>
<evidence type="ECO:0000313" key="2">
    <source>
        <dbReference type="Proteomes" id="UP000255207"/>
    </source>
</evidence>
<keyword evidence="2" id="KW-1185">Reference proteome</keyword>
<dbReference type="InterPro" id="IPR011008">
    <property type="entry name" value="Dimeric_a/b-barrel"/>
</dbReference>
<dbReference type="Proteomes" id="UP000255207">
    <property type="component" value="Unassembled WGS sequence"/>
</dbReference>
<dbReference type="EMBL" id="QQTP01000007">
    <property type="protein sequence ID" value="RDJ24123.1"/>
    <property type="molecule type" value="Genomic_DNA"/>
</dbReference>
<evidence type="ECO:0000313" key="1">
    <source>
        <dbReference type="EMBL" id="RDJ24123.1"/>
    </source>
</evidence>